<accession>A0AAE9HJ45</accession>
<name>A0AAE9HJ45_9CAUD</name>
<proteinExistence type="predicted"/>
<organism evidence="1 2">
    <name type="scientific">Pseudomonas phage EM</name>
    <dbReference type="NCBI Taxonomy" id="2936914"/>
    <lineage>
        <taxon>Viruses</taxon>
        <taxon>Duplodnaviria</taxon>
        <taxon>Heunggongvirae</taxon>
        <taxon>Uroviricota</taxon>
        <taxon>Caudoviricetes</taxon>
        <taxon>Vandenendeviridae</taxon>
        <taxon>Skurskavirinae</taxon>
        <taxon>Baldwinvirus</taxon>
        <taxon>Baldwinvirus EM</taxon>
    </lineage>
</organism>
<dbReference type="EMBL" id="ON169972">
    <property type="protein sequence ID" value="UPW35954.1"/>
    <property type="molecule type" value="Genomic_DNA"/>
</dbReference>
<keyword evidence="2" id="KW-1185">Reference proteome</keyword>
<sequence length="130" mass="14844">MAEVNLIAELAELRKSINALTEVLGRTLGQAVEVPIQSAEKEEAGWIDWSYNAARNLRKYDRIVFCSRSLDTLKAIGWVHDDVKDEAVFRVTDIDLLDTKQPVLFEAIIPYASCWPEVDIHDLRFRVVDN</sequence>
<reference evidence="1" key="1">
    <citation type="journal article" date="2022" name="J. Appl. Microbiol.">
        <title>Bacteriophage-Antibiotic Combinations Against Multidrug-Resistant Pseudomonas aeruginosa.</title>
        <authorList>
            <person name="Holger D."/>
            <person name="Lev K.L."/>
            <person name="Kebriaei R."/>
            <person name="Morrisette T."/>
            <person name="Shah R."/>
            <person name="Alexander J."/>
            <person name="Lehman S.M."/>
            <person name="Rybak M.J."/>
        </authorList>
    </citation>
    <scope>NUCLEOTIDE SEQUENCE</scope>
</reference>
<gene>
    <name evidence="1" type="ORF">EM_169</name>
</gene>
<evidence type="ECO:0000313" key="2">
    <source>
        <dbReference type="Proteomes" id="UP000831536"/>
    </source>
</evidence>
<dbReference type="Proteomes" id="UP000831536">
    <property type="component" value="Segment"/>
</dbReference>
<protein>
    <submittedName>
        <fullName evidence="1">Uncharacterized protein</fullName>
    </submittedName>
</protein>
<evidence type="ECO:0000313" key="1">
    <source>
        <dbReference type="EMBL" id="UPW35954.1"/>
    </source>
</evidence>